<name>A0AAV9HCL3_9PEZI</name>
<organism evidence="2 3">
    <name type="scientific">Cladorrhinum samala</name>
    <dbReference type="NCBI Taxonomy" id="585594"/>
    <lineage>
        <taxon>Eukaryota</taxon>
        <taxon>Fungi</taxon>
        <taxon>Dikarya</taxon>
        <taxon>Ascomycota</taxon>
        <taxon>Pezizomycotina</taxon>
        <taxon>Sordariomycetes</taxon>
        <taxon>Sordariomycetidae</taxon>
        <taxon>Sordariales</taxon>
        <taxon>Podosporaceae</taxon>
        <taxon>Cladorrhinum</taxon>
    </lineage>
</organism>
<comment type="caution">
    <text evidence="2">The sequence shown here is derived from an EMBL/GenBank/DDBJ whole genome shotgun (WGS) entry which is preliminary data.</text>
</comment>
<dbReference type="GO" id="GO:0005525">
    <property type="term" value="F:GTP binding"/>
    <property type="evidence" value="ECO:0007669"/>
    <property type="project" value="InterPro"/>
</dbReference>
<dbReference type="Pfam" id="PF01926">
    <property type="entry name" value="MMR_HSR1"/>
    <property type="match status" value="1"/>
</dbReference>
<dbReference type="EMBL" id="MU865080">
    <property type="protein sequence ID" value="KAK4458168.1"/>
    <property type="molecule type" value="Genomic_DNA"/>
</dbReference>
<gene>
    <name evidence="2" type="ORF">QBC42DRAFT_234646</name>
</gene>
<accession>A0AAV9HCL3</accession>
<feature type="domain" description="G" evidence="1">
    <location>
        <begin position="30"/>
        <end position="92"/>
    </location>
</feature>
<dbReference type="AlphaFoldDB" id="A0AAV9HCL3"/>
<dbReference type="SUPFAM" id="SSF52540">
    <property type="entry name" value="P-loop containing nucleoside triphosphate hydrolases"/>
    <property type="match status" value="1"/>
</dbReference>
<dbReference type="Gene3D" id="3.40.50.300">
    <property type="entry name" value="P-loop containing nucleotide triphosphate hydrolases"/>
    <property type="match status" value="1"/>
</dbReference>
<dbReference type="InterPro" id="IPR027417">
    <property type="entry name" value="P-loop_NTPase"/>
</dbReference>
<reference evidence="2" key="2">
    <citation type="submission" date="2023-06" db="EMBL/GenBank/DDBJ databases">
        <authorList>
            <consortium name="Lawrence Berkeley National Laboratory"/>
            <person name="Mondo S.J."/>
            <person name="Hensen N."/>
            <person name="Bonometti L."/>
            <person name="Westerberg I."/>
            <person name="Brannstrom I.O."/>
            <person name="Guillou S."/>
            <person name="Cros-Aarteil S."/>
            <person name="Calhoun S."/>
            <person name="Haridas S."/>
            <person name="Kuo A."/>
            <person name="Pangilinan J."/>
            <person name="Riley R."/>
            <person name="Labutti K."/>
            <person name="Andreopoulos B."/>
            <person name="Lipzen A."/>
            <person name="Chen C."/>
            <person name="Yanf M."/>
            <person name="Daum C."/>
            <person name="Ng V."/>
            <person name="Clum A."/>
            <person name="Steindorff A."/>
            <person name="Ohm R."/>
            <person name="Martin F."/>
            <person name="Silar P."/>
            <person name="Natvig D."/>
            <person name="Lalanne C."/>
            <person name="Gautier V."/>
            <person name="Ament-Velasquez S.L."/>
            <person name="Kruys A."/>
            <person name="Hutchinson M.I."/>
            <person name="Powell A.J."/>
            <person name="Barry K."/>
            <person name="Miller A.N."/>
            <person name="Grigoriev I.V."/>
            <person name="Debuchy R."/>
            <person name="Gladieux P."/>
            <person name="Thoren M.H."/>
            <person name="Johannesson H."/>
        </authorList>
    </citation>
    <scope>NUCLEOTIDE SEQUENCE</scope>
    <source>
        <strain evidence="2">PSN324</strain>
    </source>
</reference>
<proteinExistence type="predicted"/>
<dbReference type="CDD" id="cd00882">
    <property type="entry name" value="Ras_like_GTPase"/>
    <property type="match status" value="1"/>
</dbReference>
<evidence type="ECO:0000313" key="2">
    <source>
        <dbReference type="EMBL" id="KAK4458168.1"/>
    </source>
</evidence>
<dbReference type="Proteomes" id="UP001321749">
    <property type="component" value="Unassembled WGS sequence"/>
</dbReference>
<reference evidence="2" key="1">
    <citation type="journal article" date="2023" name="Mol. Phylogenet. Evol.">
        <title>Genome-scale phylogeny and comparative genomics of the fungal order Sordariales.</title>
        <authorList>
            <person name="Hensen N."/>
            <person name="Bonometti L."/>
            <person name="Westerberg I."/>
            <person name="Brannstrom I.O."/>
            <person name="Guillou S."/>
            <person name="Cros-Aarteil S."/>
            <person name="Calhoun S."/>
            <person name="Haridas S."/>
            <person name="Kuo A."/>
            <person name="Mondo S."/>
            <person name="Pangilinan J."/>
            <person name="Riley R."/>
            <person name="LaButti K."/>
            <person name="Andreopoulos B."/>
            <person name="Lipzen A."/>
            <person name="Chen C."/>
            <person name="Yan M."/>
            <person name="Daum C."/>
            <person name="Ng V."/>
            <person name="Clum A."/>
            <person name="Steindorff A."/>
            <person name="Ohm R.A."/>
            <person name="Martin F."/>
            <person name="Silar P."/>
            <person name="Natvig D.O."/>
            <person name="Lalanne C."/>
            <person name="Gautier V."/>
            <person name="Ament-Velasquez S.L."/>
            <person name="Kruys A."/>
            <person name="Hutchinson M.I."/>
            <person name="Powell A.J."/>
            <person name="Barry K."/>
            <person name="Miller A.N."/>
            <person name="Grigoriev I.V."/>
            <person name="Debuchy R."/>
            <person name="Gladieux P."/>
            <person name="Hiltunen Thoren M."/>
            <person name="Johannesson H."/>
        </authorList>
    </citation>
    <scope>NUCLEOTIDE SEQUENCE</scope>
    <source>
        <strain evidence="2">PSN324</strain>
    </source>
</reference>
<dbReference type="InterPro" id="IPR006073">
    <property type="entry name" value="GTP-bd"/>
</dbReference>
<protein>
    <recommendedName>
        <fullName evidence="1">G domain-containing protein</fullName>
    </recommendedName>
</protein>
<evidence type="ECO:0000259" key="1">
    <source>
        <dbReference type="Pfam" id="PF01926"/>
    </source>
</evidence>
<evidence type="ECO:0000313" key="3">
    <source>
        <dbReference type="Proteomes" id="UP001321749"/>
    </source>
</evidence>
<sequence length="323" mass="35889">MEFDSDVSSGVTYISHSGEMQNVQPGDVVIAVMGESGSGKSTFISNFNDHVVIRDDEIGSATDEITAFEATVNGKRVFLVDTIGFDVTHQGETYGLNKLVAWLDQADQSGVSLTGIIYLYNIQNPRVQGPDLHELLQFQKRCGGKALPPSSVALATTFWDMVADYVDEAEAREWAFQKWFWNDADGRIPVQRLVGGNPEEAAEIVEWLVRNVPGAAINKNRLLVRGEEDDMDMEDVRQAYEERLMTYDIVGRILQGLPLDYSQALSAWGLWCVDFRIRMTALISQLTNLVALNAAKVGKFFKATVDKRRAILKSVLRSVGIFG</sequence>
<keyword evidence="3" id="KW-1185">Reference proteome</keyword>